<sequence>MTTIIRPYKDSDFDALHLMTRQTWYAEPYQKSPKMTDVFVSLDSNLRLYQSSFGLTAEKDGEVLGIFLGNILSHAKALRLFMRETFNDAKELGLSTDPVKDELLKQLDEENEINVELDKNHQEVNQAVVELFILSPSARGKGIGGELWKQGLAEFKDHGVSHYTLHTDSACDYGFYDYKGLKADPAIPSSNDPDYKFFLYAGNIETDEKA</sequence>
<evidence type="ECO:0000313" key="3">
    <source>
        <dbReference type="EMBL" id="MCZ0725348.1"/>
    </source>
</evidence>
<dbReference type="Gene3D" id="3.40.630.30">
    <property type="match status" value="1"/>
</dbReference>
<dbReference type="GO" id="GO:0016747">
    <property type="term" value="F:acyltransferase activity, transferring groups other than amino-acyl groups"/>
    <property type="evidence" value="ECO:0007669"/>
    <property type="project" value="InterPro"/>
</dbReference>
<dbReference type="InterPro" id="IPR016181">
    <property type="entry name" value="Acyl_CoA_acyltransferase"/>
</dbReference>
<dbReference type="CDD" id="cd04301">
    <property type="entry name" value="NAT_SF"/>
    <property type="match status" value="1"/>
</dbReference>
<gene>
    <name evidence="3" type="ORF">OW157_02055</name>
</gene>
<evidence type="ECO:0000313" key="4">
    <source>
        <dbReference type="Proteomes" id="UP001146670"/>
    </source>
</evidence>
<dbReference type="RefSeq" id="WP_268751669.1">
    <property type="nucleotide sequence ID" value="NZ_JAPRFQ010000001.1"/>
</dbReference>
<evidence type="ECO:0000256" key="1">
    <source>
        <dbReference type="SAM" id="Coils"/>
    </source>
</evidence>
<name>A0A9X3FM70_9LACT</name>
<evidence type="ECO:0000259" key="2">
    <source>
        <dbReference type="PROSITE" id="PS51186"/>
    </source>
</evidence>
<dbReference type="SUPFAM" id="SSF55729">
    <property type="entry name" value="Acyl-CoA N-acyltransferases (Nat)"/>
    <property type="match status" value="1"/>
</dbReference>
<dbReference type="AlphaFoldDB" id="A0A9X3FM70"/>
<feature type="coiled-coil region" evidence="1">
    <location>
        <begin position="100"/>
        <end position="127"/>
    </location>
</feature>
<comment type="caution">
    <text evidence="3">The sequence shown here is derived from an EMBL/GenBank/DDBJ whole genome shotgun (WGS) entry which is preliminary data.</text>
</comment>
<accession>A0A9X3FM70</accession>
<dbReference type="PROSITE" id="PS51186">
    <property type="entry name" value="GNAT"/>
    <property type="match status" value="1"/>
</dbReference>
<proteinExistence type="predicted"/>
<dbReference type="InterPro" id="IPR000182">
    <property type="entry name" value="GNAT_dom"/>
</dbReference>
<dbReference type="Pfam" id="PF00583">
    <property type="entry name" value="Acetyltransf_1"/>
    <property type="match status" value="1"/>
</dbReference>
<dbReference type="EMBL" id="JAPRFR010000001">
    <property type="protein sequence ID" value="MCZ0725348.1"/>
    <property type="molecule type" value="Genomic_DNA"/>
</dbReference>
<feature type="domain" description="N-acetyltransferase" evidence="2">
    <location>
        <begin position="3"/>
        <end position="194"/>
    </location>
</feature>
<keyword evidence="4" id="KW-1185">Reference proteome</keyword>
<reference evidence="3" key="1">
    <citation type="submission" date="2022-12" db="EMBL/GenBank/DDBJ databases">
        <title>Description and comparative metabolic analysis of Aerococcus sp. nov., isolated from the feces of a pig.</title>
        <authorList>
            <person name="Chang Y.-H."/>
        </authorList>
    </citation>
    <scope>NUCLEOTIDE SEQUENCE</scope>
    <source>
        <strain evidence="3">YH-aer222</strain>
    </source>
</reference>
<dbReference type="Proteomes" id="UP001146670">
    <property type="component" value="Unassembled WGS sequence"/>
</dbReference>
<organism evidence="3 4">
    <name type="scientific">Aerococcus kribbianus</name>
    <dbReference type="NCBI Taxonomy" id="2999064"/>
    <lineage>
        <taxon>Bacteria</taxon>
        <taxon>Bacillati</taxon>
        <taxon>Bacillota</taxon>
        <taxon>Bacilli</taxon>
        <taxon>Lactobacillales</taxon>
        <taxon>Aerococcaceae</taxon>
        <taxon>Aerococcus</taxon>
    </lineage>
</organism>
<keyword evidence="1" id="KW-0175">Coiled coil</keyword>
<protein>
    <submittedName>
        <fullName evidence="3">GNAT family N-acetyltransferase</fullName>
    </submittedName>
</protein>